<dbReference type="PROSITE" id="PS50928">
    <property type="entry name" value="ABC_TM1"/>
    <property type="match status" value="1"/>
</dbReference>
<sequence>MGRYVARRLLQMIPVFLGTTMFIYYMVYKLPGDPISALYGDKAADKVFVHAKRQELGLDDPFLVQYWHYLKAIVLHWDFGVTFSGRPVWEEMKQAFPVSLRLATVAVAFEIVVGISLGLLSGLRRGKFADRIVLIITLLIISIPIFVLGQIVQWTVAIQWDLTKPTVDDEASWGSLLMPGFVLGAIAVAFLARVTRTSIVENMRADYMRTATAKGLPRHRVVTVHLLRNSLIPIVTLVGTDLGTLMGGAIVTEGIFNVHGVGYAVFRAVQLNEGPTVVGFVTVLVLIFLACSLIVDLLYAVLDPRIRYV</sequence>
<keyword evidence="6 7" id="KW-0472">Membrane</keyword>
<keyword evidence="3" id="KW-1003">Cell membrane</keyword>
<dbReference type="InterPro" id="IPR000515">
    <property type="entry name" value="MetI-like"/>
</dbReference>
<organism evidence="9 10">
    <name type="scientific">Yinghuangia aomiensis</name>
    <dbReference type="NCBI Taxonomy" id="676205"/>
    <lineage>
        <taxon>Bacteria</taxon>
        <taxon>Bacillati</taxon>
        <taxon>Actinomycetota</taxon>
        <taxon>Actinomycetes</taxon>
        <taxon>Kitasatosporales</taxon>
        <taxon>Streptomycetaceae</taxon>
        <taxon>Yinghuangia</taxon>
    </lineage>
</organism>
<evidence type="ECO:0000259" key="8">
    <source>
        <dbReference type="PROSITE" id="PS50928"/>
    </source>
</evidence>
<keyword evidence="5 7" id="KW-1133">Transmembrane helix</keyword>
<feature type="transmembrane region" description="Helical" evidence="7">
    <location>
        <begin position="9"/>
        <end position="28"/>
    </location>
</feature>
<keyword evidence="2 7" id="KW-0813">Transport</keyword>
<proteinExistence type="inferred from homology"/>
<dbReference type="CDD" id="cd06261">
    <property type="entry name" value="TM_PBP2"/>
    <property type="match status" value="1"/>
</dbReference>
<feature type="transmembrane region" description="Helical" evidence="7">
    <location>
        <begin position="176"/>
        <end position="194"/>
    </location>
</feature>
<dbReference type="Gene3D" id="1.10.3720.10">
    <property type="entry name" value="MetI-like"/>
    <property type="match status" value="1"/>
</dbReference>
<keyword evidence="10" id="KW-1185">Reference proteome</keyword>
<dbReference type="Proteomes" id="UP001500466">
    <property type="component" value="Unassembled WGS sequence"/>
</dbReference>
<feature type="domain" description="ABC transmembrane type-1" evidence="8">
    <location>
        <begin position="96"/>
        <end position="299"/>
    </location>
</feature>
<feature type="transmembrane region" description="Helical" evidence="7">
    <location>
        <begin position="98"/>
        <end position="120"/>
    </location>
</feature>
<dbReference type="Pfam" id="PF00528">
    <property type="entry name" value="BPD_transp_1"/>
    <property type="match status" value="1"/>
</dbReference>
<name>A0ABP9H8C1_9ACTN</name>
<dbReference type="PANTHER" id="PTHR43163">
    <property type="entry name" value="DIPEPTIDE TRANSPORT SYSTEM PERMEASE PROTEIN DPPB-RELATED"/>
    <property type="match status" value="1"/>
</dbReference>
<comment type="subcellular location">
    <subcellularLocation>
        <location evidence="1 7">Cell membrane</location>
        <topology evidence="1 7">Multi-pass membrane protein</topology>
    </subcellularLocation>
</comment>
<dbReference type="InterPro" id="IPR035906">
    <property type="entry name" value="MetI-like_sf"/>
</dbReference>
<dbReference type="InterPro" id="IPR045621">
    <property type="entry name" value="BPD_transp_1_N"/>
</dbReference>
<evidence type="ECO:0000313" key="9">
    <source>
        <dbReference type="EMBL" id="GAA4963867.1"/>
    </source>
</evidence>
<comment type="similarity">
    <text evidence="7">Belongs to the binding-protein-dependent transport system permease family.</text>
</comment>
<gene>
    <name evidence="9" type="ORF">GCM10023205_29790</name>
</gene>
<accession>A0ABP9H8C1</accession>
<evidence type="ECO:0000256" key="3">
    <source>
        <dbReference type="ARBA" id="ARBA00022475"/>
    </source>
</evidence>
<feature type="transmembrane region" description="Helical" evidence="7">
    <location>
        <begin position="276"/>
        <end position="302"/>
    </location>
</feature>
<comment type="caution">
    <text evidence="9">The sequence shown here is derived from an EMBL/GenBank/DDBJ whole genome shotgun (WGS) entry which is preliminary data.</text>
</comment>
<dbReference type="EMBL" id="BAABHS010000009">
    <property type="protein sequence ID" value="GAA4963867.1"/>
    <property type="molecule type" value="Genomic_DNA"/>
</dbReference>
<feature type="transmembrane region" description="Helical" evidence="7">
    <location>
        <begin position="234"/>
        <end position="256"/>
    </location>
</feature>
<protein>
    <submittedName>
        <fullName evidence="9">ABC transporter permease</fullName>
    </submittedName>
</protein>
<evidence type="ECO:0000256" key="6">
    <source>
        <dbReference type="ARBA" id="ARBA00023136"/>
    </source>
</evidence>
<reference evidence="10" key="1">
    <citation type="journal article" date="2019" name="Int. J. Syst. Evol. Microbiol.">
        <title>The Global Catalogue of Microorganisms (GCM) 10K type strain sequencing project: providing services to taxonomists for standard genome sequencing and annotation.</title>
        <authorList>
            <consortium name="The Broad Institute Genomics Platform"/>
            <consortium name="The Broad Institute Genome Sequencing Center for Infectious Disease"/>
            <person name="Wu L."/>
            <person name="Ma J."/>
        </authorList>
    </citation>
    <scope>NUCLEOTIDE SEQUENCE [LARGE SCALE GENOMIC DNA]</scope>
    <source>
        <strain evidence="10">JCM 17986</strain>
    </source>
</reference>
<feature type="transmembrane region" description="Helical" evidence="7">
    <location>
        <begin position="132"/>
        <end position="156"/>
    </location>
</feature>
<evidence type="ECO:0000256" key="5">
    <source>
        <dbReference type="ARBA" id="ARBA00022989"/>
    </source>
</evidence>
<evidence type="ECO:0000256" key="4">
    <source>
        <dbReference type="ARBA" id="ARBA00022692"/>
    </source>
</evidence>
<evidence type="ECO:0000256" key="2">
    <source>
        <dbReference type="ARBA" id="ARBA00022448"/>
    </source>
</evidence>
<evidence type="ECO:0000256" key="1">
    <source>
        <dbReference type="ARBA" id="ARBA00004651"/>
    </source>
</evidence>
<evidence type="ECO:0000256" key="7">
    <source>
        <dbReference type="RuleBase" id="RU363032"/>
    </source>
</evidence>
<dbReference type="Pfam" id="PF19300">
    <property type="entry name" value="BPD_transp_1_N"/>
    <property type="match status" value="1"/>
</dbReference>
<dbReference type="PANTHER" id="PTHR43163:SF7">
    <property type="entry name" value="DIPEPTIDE-TRANSPORT INTEGRAL MEMBRANE PROTEIN ABC TRANSPORTER DPPB-RELATED"/>
    <property type="match status" value="1"/>
</dbReference>
<keyword evidence="4 7" id="KW-0812">Transmembrane</keyword>
<dbReference type="RefSeq" id="WP_345675924.1">
    <property type="nucleotide sequence ID" value="NZ_BAABHS010000009.1"/>
</dbReference>
<evidence type="ECO:0000313" key="10">
    <source>
        <dbReference type="Proteomes" id="UP001500466"/>
    </source>
</evidence>
<dbReference type="SUPFAM" id="SSF161098">
    <property type="entry name" value="MetI-like"/>
    <property type="match status" value="1"/>
</dbReference>